<dbReference type="Gene3D" id="3.90.230.10">
    <property type="entry name" value="Creatinase/methionine aminopeptidase superfamily"/>
    <property type="match status" value="1"/>
</dbReference>
<evidence type="ECO:0000256" key="4">
    <source>
        <dbReference type="ARBA" id="ARBA00022438"/>
    </source>
</evidence>
<feature type="domain" description="Peptidase M24" evidence="9">
    <location>
        <begin position="4"/>
        <end position="197"/>
    </location>
</feature>
<keyword evidence="5 8" id="KW-0645">Protease</keyword>
<reference evidence="10 11" key="1">
    <citation type="journal article" date="2018" name="Syst. Appl. Microbiol.">
        <title>A new symbiotic nanoarchaeote (Candidatus Nanoclepta minutus) and its host (Zestosphaera tikiterensis gen. nov., sp. nov.) from a New Zealand hot spring.</title>
        <authorList>
            <person name="St John E."/>
            <person name="Liu Y."/>
            <person name="Podar M."/>
            <person name="Stott M.B."/>
            <person name="Meneghin J."/>
            <person name="Chen Z."/>
            <person name="Lagutin K."/>
            <person name="Mitchell K."/>
            <person name="Reysenbach A.L."/>
        </authorList>
    </citation>
    <scope>NUCLEOTIDE SEQUENCE [LARGE SCALE GENOMIC DNA]</scope>
    <source>
        <strain evidence="10">NZ3</strain>
    </source>
</reference>
<dbReference type="InterPro" id="IPR001714">
    <property type="entry name" value="Pept_M24_MAP"/>
</dbReference>
<evidence type="ECO:0000256" key="7">
    <source>
        <dbReference type="ARBA" id="ARBA00022801"/>
    </source>
</evidence>
<comment type="caution">
    <text evidence="10">The sequence shown here is derived from an EMBL/GenBank/DDBJ whole genome shotgun (WGS) entry which is preliminary data.</text>
</comment>
<comment type="similarity">
    <text evidence="8">Belongs to the peptidase M24A family.</text>
</comment>
<evidence type="ECO:0000256" key="3">
    <source>
        <dbReference type="ARBA" id="ARBA00001954"/>
    </source>
</evidence>
<dbReference type="GO" id="GO:0004239">
    <property type="term" value="F:initiator methionyl aminopeptidase activity"/>
    <property type="evidence" value="ECO:0007669"/>
    <property type="project" value="UniProtKB-EC"/>
</dbReference>
<gene>
    <name evidence="10" type="ORF">BXU00_00745</name>
</gene>
<keyword evidence="4 8" id="KW-0031">Aminopeptidase</keyword>
<proteinExistence type="inferred from homology"/>
<dbReference type="GO" id="GO:0005737">
    <property type="term" value="C:cytoplasm"/>
    <property type="evidence" value="ECO:0007669"/>
    <property type="project" value="TreeGrafter"/>
</dbReference>
<dbReference type="PRINTS" id="PR00599">
    <property type="entry name" value="MAPEPTIDASE"/>
</dbReference>
<evidence type="ECO:0000256" key="1">
    <source>
        <dbReference type="ARBA" id="ARBA00000294"/>
    </source>
</evidence>
<dbReference type="InterPro" id="IPR036390">
    <property type="entry name" value="WH_DNA-bd_sf"/>
</dbReference>
<dbReference type="SUPFAM" id="SSF46785">
    <property type="entry name" value="Winged helix' DNA-binding domain"/>
    <property type="match status" value="1"/>
</dbReference>
<comment type="cofactor">
    <cofactor evidence="2">
        <name>Mn(2+)</name>
        <dbReference type="ChEBI" id="CHEBI:29035"/>
    </cofactor>
</comment>
<evidence type="ECO:0000313" key="10">
    <source>
        <dbReference type="EMBL" id="RIB35616.1"/>
    </source>
</evidence>
<dbReference type="InterPro" id="IPR050247">
    <property type="entry name" value="Met_Aminopeptidase_Type2"/>
</dbReference>
<dbReference type="PANTHER" id="PTHR45777">
    <property type="entry name" value="METHIONINE AMINOPEPTIDASE 2"/>
    <property type="match status" value="1"/>
</dbReference>
<evidence type="ECO:0000256" key="8">
    <source>
        <dbReference type="RuleBase" id="RU003653"/>
    </source>
</evidence>
<name>A0A397WSH0_9ARCH</name>
<dbReference type="AlphaFoldDB" id="A0A397WSH0"/>
<evidence type="ECO:0000256" key="5">
    <source>
        <dbReference type="ARBA" id="ARBA00022670"/>
    </source>
</evidence>
<sequence length="296" mass="34119">MMIEELEKASKIARDVYNYSKSLLKPDTYLIEIAEKIEEKIIDLGGFPAFPVNLSINEIAAHYTPDINDRSILKEGDLIKVDIGVHVDGYIVDFAYTYEVNDNKYEDLVLASKEALKRVKTIIRKDIELGIIGKEVEETIKKYGYKPIYNLTGHKIERYLLHASINIPNYDNGSQTKISEGIYAVEPFATNGIGFVKDCGSSKIYSVVNYKPLRNLNARKILDNIYNKYKYLPFCKRWIYRDFKDLNNIDLIINYLIKEKVLIEYKILCEQSKGLVSQFETTFLINNGVKDLVEII</sequence>
<dbReference type="SUPFAM" id="SSF55920">
    <property type="entry name" value="Creatinase/aminopeptidase"/>
    <property type="match status" value="1"/>
</dbReference>
<dbReference type="InterPro" id="IPR002468">
    <property type="entry name" value="Pept_M24A_MAP2"/>
</dbReference>
<dbReference type="GO" id="GO:0046872">
    <property type="term" value="F:metal ion binding"/>
    <property type="evidence" value="ECO:0007669"/>
    <property type="project" value="UniProtKB-KW"/>
</dbReference>
<evidence type="ECO:0000259" key="9">
    <source>
        <dbReference type="Pfam" id="PF00557"/>
    </source>
</evidence>
<organism evidence="10 11">
    <name type="scientific">Candidatus Nanoclepta minutus</name>
    <dbReference type="NCBI Taxonomy" id="1940235"/>
    <lineage>
        <taxon>Archaea</taxon>
        <taxon>Nanobdellota</taxon>
        <taxon>Candidatus Nanoclepta</taxon>
    </lineage>
</organism>
<comment type="cofactor">
    <cofactor evidence="8">
        <name>Co(2+)</name>
        <dbReference type="ChEBI" id="CHEBI:48828"/>
    </cofactor>
    <cofactor evidence="8">
        <name>Zn(2+)</name>
        <dbReference type="ChEBI" id="CHEBI:29105"/>
    </cofactor>
    <cofactor evidence="8">
        <name>Mn(2+)</name>
        <dbReference type="ChEBI" id="CHEBI:29035"/>
    </cofactor>
    <cofactor evidence="8">
        <name>Fe(2+)</name>
        <dbReference type="ChEBI" id="CHEBI:29033"/>
    </cofactor>
    <text evidence="8">Binds 2 divalent metal cations per subunit. Has a high-affinity and a low affinity metal-binding site. The true nature of the physiological cofactor is under debate. The enzyme is active with cobalt, zinc, manganese or divalent iron ions.</text>
</comment>
<dbReference type="Gene3D" id="1.10.10.10">
    <property type="entry name" value="Winged helix-like DNA-binding domain superfamily/Winged helix DNA-binding domain"/>
    <property type="match status" value="1"/>
</dbReference>
<protein>
    <recommendedName>
        <fullName evidence="8">Methionine aminopeptidase</fullName>
        <ecNumber evidence="8">3.4.11.18</ecNumber>
    </recommendedName>
</protein>
<dbReference type="InterPro" id="IPR036005">
    <property type="entry name" value="Creatinase/aminopeptidase-like"/>
</dbReference>
<dbReference type="EC" id="3.4.11.18" evidence="8"/>
<dbReference type="PANTHER" id="PTHR45777:SF2">
    <property type="entry name" value="METHIONINE AMINOPEPTIDASE 2"/>
    <property type="match status" value="1"/>
</dbReference>
<comment type="function">
    <text evidence="8">Removes the N-terminal methionine from nascent proteins. The N-terminal methionine is often cleaved when the second residue in the primary sequence is small and uncharged (Met-Ala-, Cys, Gly, Pro, Ser, Thr, or Val).</text>
</comment>
<dbReference type="InterPro" id="IPR000994">
    <property type="entry name" value="Pept_M24"/>
</dbReference>
<dbReference type="InterPro" id="IPR018349">
    <property type="entry name" value="Pept_M24A_MAP2_BS"/>
</dbReference>
<dbReference type="Proteomes" id="UP000266622">
    <property type="component" value="Unassembled WGS sequence"/>
</dbReference>
<evidence type="ECO:0000313" key="11">
    <source>
        <dbReference type="Proteomes" id="UP000266622"/>
    </source>
</evidence>
<evidence type="ECO:0000256" key="6">
    <source>
        <dbReference type="ARBA" id="ARBA00022723"/>
    </source>
</evidence>
<dbReference type="PROSITE" id="PS01202">
    <property type="entry name" value="MAP_2"/>
    <property type="match status" value="1"/>
</dbReference>
<comment type="cofactor">
    <cofactor evidence="3">
        <name>Fe(2+)</name>
        <dbReference type="ChEBI" id="CHEBI:29033"/>
    </cofactor>
</comment>
<dbReference type="EMBL" id="MWMI01000001">
    <property type="protein sequence ID" value="RIB35616.1"/>
    <property type="molecule type" value="Genomic_DNA"/>
</dbReference>
<comment type="catalytic activity">
    <reaction evidence="1 8">
        <text>Release of N-terminal amino acids, preferentially methionine, from peptides and arylamides.</text>
        <dbReference type="EC" id="3.4.11.18"/>
    </reaction>
</comment>
<dbReference type="InterPro" id="IPR036388">
    <property type="entry name" value="WH-like_DNA-bd_sf"/>
</dbReference>
<keyword evidence="7" id="KW-0378">Hydrolase</keyword>
<dbReference type="NCBIfam" id="TIGR00501">
    <property type="entry name" value="met_pdase_II"/>
    <property type="match status" value="1"/>
</dbReference>
<dbReference type="Pfam" id="PF00557">
    <property type="entry name" value="Peptidase_M24"/>
    <property type="match status" value="1"/>
</dbReference>
<accession>A0A397WSH0</accession>
<keyword evidence="6 8" id="KW-0479">Metal-binding</keyword>
<dbReference type="GO" id="GO:0006508">
    <property type="term" value="P:proteolysis"/>
    <property type="evidence" value="ECO:0007669"/>
    <property type="project" value="UniProtKB-KW"/>
</dbReference>
<evidence type="ECO:0000256" key="2">
    <source>
        <dbReference type="ARBA" id="ARBA00001936"/>
    </source>
</evidence>
<dbReference type="GO" id="GO:0070006">
    <property type="term" value="F:metalloaminopeptidase activity"/>
    <property type="evidence" value="ECO:0007669"/>
    <property type="project" value="InterPro"/>
</dbReference>